<keyword evidence="3" id="KW-1185">Reference proteome</keyword>
<accession>A0ABW0RCH8</accession>
<protein>
    <submittedName>
        <fullName evidence="2">Phage minor head protein</fullName>
    </submittedName>
</protein>
<dbReference type="RefSeq" id="WP_390309246.1">
    <property type="nucleotide sequence ID" value="NZ_JBHSNQ010000058.1"/>
</dbReference>
<proteinExistence type="predicted"/>
<feature type="domain" description="Phage head morphogenesis" evidence="1">
    <location>
        <begin position="150"/>
        <end position="274"/>
    </location>
</feature>
<dbReference type="Proteomes" id="UP001595978">
    <property type="component" value="Unassembled WGS sequence"/>
</dbReference>
<evidence type="ECO:0000313" key="3">
    <source>
        <dbReference type="Proteomes" id="UP001595978"/>
    </source>
</evidence>
<evidence type="ECO:0000313" key="2">
    <source>
        <dbReference type="EMBL" id="MFC5541553.1"/>
    </source>
</evidence>
<evidence type="ECO:0000259" key="1">
    <source>
        <dbReference type="Pfam" id="PF04233"/>
    </source>
</evidence>
<dbReference type="InterPro" id="IPR006528">
    <property type="entry name" value="Phage_head_morphogenesis_dom"/>
</dbReference>
<name>A0ABW0RCH8_9BACL</name>
<dbReference type="Pfam" id="PF04233">
    <property type="entry name" value="Phage_Mu_F"/>
    <property type="match status" value="1"/>
</dbReference>
<organism evidence="2 3">
    <name type="scientific">Ureibacillus suwonensis</name>
    <dbReference type="NCBI Taxonomy" id="313007"/>
    <lineage>
        <taxon>Bacteria</taxon>
        <taxon>Bacillati</taxon>
        <taxon>Bacillota</taxon>
        <taxon>Bacilli</taxon>
        <taxon>Bacillales</taxon>
        <taxon>Caryophanaceae</taxon>
        <taxon>Ureibacillus</taxon>
    </lineage>
</organism>
<dbReference type="EMBL" id="JBHSNQ010000058">
    <property type="protein sequence ID" value="MFC5541553.1"/>
    <property type="molecule type" value="Genomic_DNA"/>
</dbReference>
<gene>
    <name evidence="2" type="ORF">ACFPOH_07220</name>
</gene>
<comment type="caution">
    <text evidence="2">The sequence shown here is derived from an EMBL/GenBank/DDBJ whole genome shotgun (WGS) entry which is preliminary data.</text>
</comment>
<sequence>MDLEKYAKKLDEWANKELSKTENSIRKTYKELVKKALAELGAIYEKYEKDGVLTYEDMMKYDRLKRFINSLIEHVNTMSEDTQTTILILLSSSYLYSYEWMGWAIEKETMKKIGYKTLKLDQIKRAIDNPVKGLTLSETLEKNRREIIYKIRQTVTQGLVRGSTYKQMASELNQVFDDDYKKSIRVARTETHRVVQAGALDSAKYANKKGIIMMKKWRNMKDSRVRQTSKANHVKMDNVKIPVEELFDLGNGERGEAPGNTGYAHHDINCRCILVYEIEKIEGKTNDDLARQTFEDFKKAMKS</sequence>
<reference evidence="3" key="1">
    <citation type="journal article" date="2019" name="Int. J. Syst. Evol. Microbiol.">
        <title>The Global Catalogue of Microorganisms (GCM) 10K type strain sequencing project: providing services to taxonomists for standard genome sequencing and annotation.</title>
        <authorList>
            <consortium name="The Broad Institute Genomics Platform"/>
            <consortium name="The Broad Institute Genome Sequencing Center for Infectious Disease"/>
            <person name="Wu L."/>
            <person name="Ma J."/>
        </authorList>
    </citation>
    <scope>NUCLEOTIDE SEQUENCE [LARGE SCALE GENOMIC DNA]</scope>
    <source>
        <strain evidence="3">CCUG 56331</strain>
    </source>
</reference>